<reference evidence="2 3" key="1">
    <citation type="journal article" date="2018" name="Mol. Biol. Evol.">
        <title>Broad Genomic Sampling Reveals a Smut Pathogenic Ancestry of the Fungal Clade Ustilaginomycotina.</title>
        <authorList>
            <person name="Kijpornyongpan T."/>
            <person name="Mondo S.J."/>
            <person name="Barry K."/>
            <person name="Sandor L."/>
            <person name="Lee J."/>
            <person name="Lipzen A."/>
            <person name="Pangilinan J."/>
            <person name="LaButti K."/>
            <person name="Hainaut M."/>
            <person name="Henrissat B."/>
            <person name="Grigoriev I.V."/>
            <person name="Spatafora J.W."/>
            <person name="Aime M.C."/>
        </authorList>
    </citation>
    <scope>NUCLEOTIDE SEQUENCE [LARGE SCALE GENOMIC DNA]</scope>
    <source>
        <strain evidence="2 3">MCA 4186</strain>
    </source>
</reference>
<proteinExistence type="predicted"/>
<dbReference type="AlphaFoldDB" id="A0A316ZCK5"/>
<evidence type="ECO:0000313" key="2">
    <source>
        <dbReference type="EMBL" id="PWN98015.1"/>
    </source>
</evidence>
<feature type="region of interest" description="Disordered" evidence="1">
    <location>
        <begin position="154"/>
        <end position="191"/>
    </location>
</feature>
<accession>A0A316ZCK5</accession>
<keyword evidence="3" id="KW-1185">Reference proteome</keyword>
<organism evidence="2 3">
    <name type="scientific">Tilletiopsis washingtonensis</name>
    <dbReference type="NCBI Taxonomy" id="58919"/>
    <lineage>
        <taxon>Eukaryota</taxon>
        <taxon>Fungi</taxon>
        <taxon>Dikarya</taxon>
        <taxon>Basidiomycota</taxon>
        <taxon>Ustilaginomycotina</taxon>
        <taxon>Exobasidiomycetes</taxon>
        <taxon>Entylomatales</taxon>
        <taxon>Entylomatales incertae sedis</taxon>
        <taxon>Tilletiopsis</taxon>
    </lineage>
</organism>
<evidence type="ECO:0000256" key="1">
    <source>
        <dbReference type="SAM" id="MobiDB-lite"/>
    </source>
</evidence>
<dbReference type="RefSeq" id="XP_025598294.1">
    <property type="nucleotide sequence ID" value="XM_025745264.1"/>
</dbReference>
<feature type="compositionally biased region" description="Low complexity" evidence="1">
    <location>
        <begin position="168"/>
        <end position="191"/>
    </location>
</feature>
<dbReference type="GeneID" id="37272808"/>
<gene>
    <name evidence="2" type="ORF">FA09DRAFT_36073</name>
</gene>
<sequence length="191" mass="20193">MWRQQRLGDAAVRARRARERLSARGSPAFAFSMLRCSRGRDGRGPHCMTAGTCSSRSRSCMVLLSNSLHRSAGSRSAVRVAGLSLRRRTPGSLCREETVESRCASRAPAVPHPASTASSASSPKPVLTAYLAAWSAASSVALSLRSSRGYVAGAGTERAHHVTRARRSSPAARQPFPRNAAALKGAAPARA</sequence>
<protein>
    <submittedName>
        <fullName evidence="2">Uncharacterized protein</fullName>
    </submittedName>
</protein>
<dbReference type="EMBL" id="KZ819293">
    <property type="protein sequence ID" value="PWN98015.1"/>
    <property type="molecule type" value="Genomic_DNA"/>
</dbReference>
<evidence type="ECO:0000313" key="3">
    <source>
        <dbReference type="Proteomes" id="UP000245946"/>
    </source>
</evidence>
<name>A0A316ZCK5_9BASI</name>
<dbReference type="Proteomes" id="UP000245946">
    <property type="component" value="Unassembled WGS sequence"/>
</dbReference>